<dbReference type="Gene3D" id="3.60.110.10">
    <property type="entry name" value="Carbon-nitrogen hydrolase"/>
    <property type="match status" value="1"/>
</dbReference>
<sequence length="279" mass="30666">MSRIAVIQMTSSRDVEANLEFVRQQCRQACQSGAQLALTPENALLFGNKHDYHRIAEPLGDGPLQQALSIIAKECQLTLVLGSMPIRTEQGVTSTSIAWGPDGEYLAHYDKLHMFDVDVADGHQHYRESDTFVAGQEVVSFDSAIAHTGMSICYDVRFPALFQTLRQRSAEVILLPAAFTAVTGRAHWEILVRARAIETQSWVIAAAQTGHHSSGRDTWGHSMVVDPWGSVTAQLAQSPGLLLADVDLSVGQSIRKSMPLSQHGRFEHQLVKSPLAKEQ</sequence>
<dbReference type="RefSeq" id="WP_306101010.1">
    <property type="nucleotide sequence ID" value="NZ_CP162601.1"/>
</dbReference>
<evidence type="ECO:0000259" key="2">
    <source>
        <dbReference type="PROSITE" id="PS50263"/>
    </source>
</evidence>
<dbReference type="InterPro" id="IPR003010">
    <property type="entry name" value="C-N_Hydrolase"/>
</dbReference>
<feature type="domain" description="CN hydrolase" evidence="2">
    <location>
        <begin position="2"/>
        <end position="248"/>
    </location>
</feature>
<dbReference type="Pfam" id="PF00795">
    <property type="entry name" value="CN_hydrolase"/>
    <property type="match status" value="1"/>
</dbReference>
<gene>
    <name evidence="3" type="ORF">AB0763_02670</name>
</gene>
<evidence type="ECO:0000256" key="1">
    <source>
        <dbReference type="ARBA" id="ARBA00022801"/>
    </source>
</evidence>
<dbReference type="PANTHER" id="PTHR23088:SF27">
    <property type="entry name" value="DEAMINATED GLUTATHIONE AMIDASE"/>
    <property type="match status" value="1"/>
</dbReference>
<dbReference type="EMBL" id="CP162601">
    <property type="protein sequence ID" value="XDK25568.1"/>
    <property type="molecule type" value="Genomic_DNA"/>
</dbReference>
<proteinExistence type="predicted"/>
<keyword evidence="1 3" id="KW-0378">Hydrolase</keyword>
<dbReference type="SUPFAM" id="SSF56317">
    <property type="entry name" value="Carbon-nitrogen hydrolase"/>
    <property type="match status" value="1"/>
</dbReference>
<dbReference type="CDD" id="cd07572">
    <property type="entry name" value="nit"/>
    <property type="match status" value="1"/>
</dbReference>
<reference evidence="3" key="1">
    <citation type="submission" date="2024-07" db="EMBL/GenBank/DDBJ databases">
        <title>Genome Analysis of a Potential Novel Vibrio Species Secreting pH- and Thermo-stable Alginate Lyase and its Application in Producing Alginate Oligosaccharides.</title>
        <authorList>
            <person name="Huang H."/>
            <person name="Bao K."/>
        </authorList>
    </citation>
    <scope>NUCLEOTIDE SEQUENCE</scope>
    <source>
        <strain evidence="3">HB236076</strain>
    </source>
</reference>
<dbReference type="GO" id="GO:0016811">
    <property type="term" value="F:hydrolase activity, acting on carbon-nitrogen (but not peptide) bonds, in linear amides"/>
    <property type="evidence" value="ECO:0007669"/>
    <property type="project" value="InterPro"/>
</dbReference>
<accession>A0AB39HI86</accession>
<dbReference type="InterPro" id="IPR036526">
    <property type="entry name" value="C-N_Hydrolase_sf"/>
</dbReference>
<evidence type="ECO:0000313" key="3">
    <source>
        <dbReference type="EMBL" id="XDK25568.1"/>
    </source>
</evidence>
<dbReference type="AlphaFoldDB" id="A0AB39HI86"/>
<dbReference type="InterPro" id="IPR045254">
    <property type="entry name" value="Nit1/2_C-N_Hydrolase"/>
</dbReference>
<dbReference type="PANTHER" id="PTHR23088">
    <property type="entry name" value="NITRILASE-RELATED"/>
    <property type="match status" value="1"/>
</dbReference>
<dbReference type="KEGG" id="vih:AB0763_02670"/>
<organism evidence="3">
    <name type="scientific">Vibrio sp. HB236076</name>
    <dbReference type="NCBI Taxonomy" id="3232307"/>
    <lineage>
        <taxon>Bacteria</taxon>
        <taxon>Pseudomonadati</taxon>
        <taxon>Pseudomonadota</taxon>
        <taxon>Gammaproteobacteria</taxon>
        <taxon>Vibrionales</taxon>
        <taxon>Vibrionaceae</taxon>
        <taxon>Vibrio</taxon>
    </lineage>
</organism>
<name>A0AB39HI86_9VIBR</name>
<dbReference type="PROSITE" id="PS50263">
    <property type="entry name" value="CN_HYDROLASE"/>
    <property type="match status" value="1"/>
</dbReference>
<protein>
    <submittedName>
        <fullName evidence="3">Carbon-nitrogen hydrolase family protein</fullName>
    </submittedName>
</protein>